<dbReference type="Pfam" id="PF12146">
    <property type="entry name" value="Hydrolase_4"/>
    <property type="match status" value="1"/>
</dbReference>
<dbReference type="PRINTS" id="PR00111">
    <property type="entry name" value="ABHYDROLASE"/>
</dbReference>
<feature type="domain" description="Serine aminopeptidase S33" evidence="1">
    <location>
        <begin position="58"/>
        <end position="299"/>
    </location>
</feature>
<dbReference type="EMBL" id="BMAC01000411">
    <property type="protein sequence ID" value="GFP95953.1"/>
    <property type="molecule type" value="Genomic_DNA"/>
</dbReference>
<dbReference type="SUPFAM" id="SSF53474">
    <property type="entry name" value="alpha/beta-Hydrolases"/>
    <property type="match status" value="1"/>
</dbReference>
<sequence length="324" mass="36390">MSHPIHEANENSPYGNLTKEQFYHKHQISHQETFMINKQNMRIFTQSWQPAGSNPSRLKGLIAMIHGYTLESGWLFELNAVAMAKAGFFVCALDLQGHGLSEGPREHITDIQPLVQDCIQYFCSARADHPSLPHFLYGESLGAAIAVLICLQQKDAAWKGLIAIGAMCEVSKKFKPIWPLEKFLPAAAFVAPAWSIPFMDPPLRRSYKESWKRKLGKKSPNRKSSGRTTAASGLQLLRVCEYIKRNCSDLEVAMLVLHGGDDVVCDPEGAKHLYESAASKDKSLKIYEGMWHLWIGEPNESVEEVFETILSWIEFRSVGLTNSN</sequence>
<dbReference type="AlphaFoldDB" id="A0A830CJK0"/>
<dbReference type="OrthoDB" id="2498029at2759"/>
<reference evidence="2" key="1">
    <citation type="submission" date="2020-07" db="EMBL/GenBank/DDBJ databases">
        <title>Ethylene signaling mediates host invasion by parasitic plants.</title>
        <authorList>
            <person name="Yoshida S."/>
        </authorList>
    </citation>
    <scope>NUCLEOTIDE SEQUENCE</scope>
    <source>
        <strain evidence="2">Okayama</strain>
    </source>
</reference>
<dbReference type="InterPro" id="IPR029058">
    <property type="entry name" value="AB_hydrolase_fold"/>
</dbReference>
<dbReference type="PANTHER" id="PTHR11614">
    <property type="entry name" value="PHOSPHOLIPASE-RELATED"/>
    <property type="match status" value="1"/>
</dbReference>
<name>A0A830CJK0_9LAMI</name>
<organism evidence="2 3">
    <name type="scientific">Phtheirospermum japonicum</name>
    <dbReference type="NCBI Taxonomy" id="374723"/>
    <lineage>
        <taxon>Eukaryota</taxon>
        <taxon>Viridiplantae</taxon>
        <taxon>Streptophyta</taxon>
        <taxon>Embryophyta</taxon>
        <taxon>Tracheophyta</taxon>
        <taxon>Spermatophyta</taxon>
        <taxon>Magnoliopsida</taxon>
        <taxon>eudicotyledons</taxon>
        <taxon>Gunneridae</taxon>
        <taxon>Pentapetalae</taxon>
        <taxon>asterids</taxon>
        <taxon>lamiids</taxon>
        <taxon>Lamiales</taxon>
        <taxon>Orobanchaceae</taxon>
        <taxon>Orobanchaceae incertae sedis</taxon>
        <taxon>Phtheirospermum</taxon>
    </lineage>
</organism>
<dbReference type="InterPro" id="IPR000073">
    <property type="entry name" value="AB_hydrolase_1"/>
</dbReference>
<comment type="caution">
    <text evidence="2">The sequence shown here is derived from an EMBL/GenBank/DDBJ whole genome shotgun (WGS) entry which is preliminary data.</text>
</comment>
<gene>
    <name evidence="2" type="ORF">PHJA_001739400</name>
</gene>
<dbReference type="InterPro" id="IPR051044">
    <property type="entry name" value="MAG_DAG_Lipase"/>
</dbReference>
<dbReference type="Gene3D" id="3.40.50.1820">
    <property type="entry name" value="alpha/beta hydrolase"/>
    <property type="match status" value="1"/>
</dbReference>
<protein>
    <submittedName>
        <fullName evidence="2">Caffeoylshikimate esterase</fullName>
    </submittedName>
</protein>
<keyword evidence="3" id="KW-1185">Reference proteome</keyword>
<accession>A0A830CJK0</accession>
<dbReference type="GO" id="GO:0016787">
    <property type="term" value="F:hydrolase activity"/>
    <property type="evidence" value="ECO:0007669"/>
    <property type="project" value="UniProtKB-ARBA"/>
</dbReference>
<evidence type="ECO:0000259" key="1">
    <source>
        <dbReference type="Pfam" id="PF12146"/>
    </source>
</evidence>
<evidence type="ECO:0000313" key="3">
    <source>
        <dbReference type="Proteomes" id="UP000653305"/>
    </source>
</evidence>
<dbReference type="InterPro" id="IPR022742">
    <property type="entry name" value="Hydrolase_4"/>
</dbReference>
<evidence type="ECO:0000313" key="2">
    <source>
        <dbReference type="EMBL" id="GFP95953.1"/>
    </source>
</evidence>
<proteinExistence type="predicted"/>
<dbReference type="Proteomes" id="UP000653305">
    <property type="component" value="Unassembled WGS sequence"/>
</dbReference>